<keyword evidence="7" id="KW-0560">Oxidoreductase</keyword>
<gene>
    <name evidence="11" type="ORF">HAX54_008125</name>
</gene>
<evidence type="ECO:0000256" key="3">
    <source>
        <dbReference type="ARBA" id="ARBA00022617"/>
    </source>
</evidence>
<keyword evidence="4" id="KW-0812">Transmembrane</keyword>
<evidence type="ECO:0000313" key="12">
    <source>
        <dbReference type="Proteomes" id="UP000823775"/>
    </source>
</evidence>
<keyword evidence="12" id="KW-1185">Reference proteome</keyword>
<evidence type="ECO:0000256" key="9">
    <source>
        <dbReference type="ARBA" id="ARBA00023033"/>
    </source>
</evidence>
<keyword evidence="8" id="KW-0408">Iron</keyword>
<proteinExistence type="inferred from homology"/>
<dbReference type="InterPro" id="IPR001128">
    <property type="entry name" value="Cyt_P450"/>
</dbReference>
<dbReference type="EMBL" id="JACEIK010001419">
    <property type="protein sequence ID" value="MCD7469254.1"/>
    <property type="molecule type" value="Genomic_DNA"/>
</dbReference>
<evidence type="ECO:0008006" key="13">
    <source>
        <dbReference type="Google" id="ProtNLM"/>
    </source>
</evidence>
<comment type="similarity">
    <text evidence="2">Belongs to the cytochrome P450 family.</text>
</comment>
<evidence type="ECO:0000256" key="2">
    <source>
        <dbReference type="ARBA" id="ARBA00010617"/>
    </source>
</evidence>
<evidence type="ECO:0000313" key="11">
    <source>
        <dbReference type="EMBL" id="MCD7469254.1"/>
    </source>
</evidence>
<evidence type="ECO:0000256" key="4">
    <source>
        <dbReference type="ARBA" id="ARBA00022692"/>
    </source>
</evidence>
<dbReference type="PANTHER" id="PTHR24282:SF273">
    <property type="entry name" value="CYTOCHROME P450 CYP72A219-LIKE"/>
    <property type="match status" value="1"/>
</dbReference>
<evidence type="ECO:0000256" key="5">
    <source>
        <dbReference type="ARBA" id="ARBA00022723"/>
    </source>
</evidence>
<dbReference type="InterPro" id="IPR050665">
    <property type="entry name" value="Cytochrome_P450_Monooxygen"/>
</dbReference>
<name>A0ABS8TFC8_DATST</name>
<dbReference type="SUPFAM" id="SSF48264">
    <property type="entry name" value="Cytochrome P450"/>
    <property type="match status" value="1"/>
</dbReference>
<evidence type="ECO:0000256" key="10">
    <source>
        <dbReference type="ARBA" id="ARBA00023136"/>
    </source>
</evidence>
<dbReference type="Proteomes" id="UP000823775">
    <property type="component" value="Unassembled WGS sequence"/>
</dbReference>
<keyword evidence="6" id="KW-1133">Transmembrane helix</keyword>
<comment type="subcellular location">
    <subcellularLocation>
        <location evidence="1">Membrane</location>
    </subcellularLocation>
</comment>
<reference evidence="11 12" key="1">
    <citation type="journal article" date="2021" name="BMC Genomics">
        <title>Datura genome reveals duplications of psychoactive alkaloid biosynthetic genes and high mutation rate following tissue culture.</title>
        <authorList>
            <person name="Rajewski A."/>
            <person name="Carter-House D."/>
            <person name="Stajich J."/>
            <person name="Litt A."/>
        </authorList>
    </citation>
    <scope>NUCLEOTIDE SEQUENCE [LARGE SCALE GENOMIC DNA]</scope>
    <source>
        <strain evidence="11">AR-01</strain>
    </source>
</reference>
<dbReference type="PANTHER" id="PTHR24282">
    <property type="entry name" value="CYTOCHROME P450 FAMILY MEMBER"/>
    <property type="match status" value="1"/>
</dbReference>
<evidence type="ECO:0000256" key="6">
    <source>
        <dbReference type="ARBA" id="ARBA00022989"/>
    </source>
</evidence>
<dbReference type="InterPro" id="IPR036396">
    <property type="entry name" value="Cyt_P450_sf"/>
</dbReference>
<comment type="caution">
    <text evidence="11">The sequence shown here is derived from an EMBL/GenBank/DDBJ whole genome shotgun (WGS) entry which is preliminary data.</text>
</comment>
<evidence type="ECO:0000256" key="1">
    <source>
        <dbReference type="ARBA" id="ARBA00004370"/>
    </source>
</evidence>
<protein>
    <recommendedName>
        <fullName evidence="13">Cytochrome P450</fullName>
    </recommendedName>
</protein>
<sequence length="112" mass="12751">MKGGEATTEDLPDILLESNSKEIEQHGNKDFGMSIEEVIQECKLFYFAGQETTSALLVWTLILLSRHQDWQARAREEITMQGDDDLYLLLHSLKKKHRIANIGIPPLEITPS</sequence>
<keyword evidence="10" id="KW-0472">Membrane</keyword>
<evidence type="ECO:0000256" key="7">
    <source>
        <dbReference type="ARBA" id="ARBA00023002"/>
    </source>
</evidence>
<dbReference type="Gene3D" id="1.10.630.10">
    <property type="entry name" value="Cytochrome P450"/>
    <property type="match status" value="1"/>
</dbReference>
<dbReference type="Pfam" id="PF00067">
    <property type="entry name" value="p450"/>
    <property type="match status" value="1"/>
</dbReference>
<evidence type="ECO:0000256" key="8">
    <source>
        <dbReference type="ARBA" id="ARBA00023004"/>
    </source>
</evidence>
<keyword evidence="9" id="KW-0503">Monooxygenase</keyword>
<accession>A0ABS8TFC8</accession>
<keyword evidence="3" id="KW-0349">Heme</keyword>
<keyword evidence="5" id="KW-0479">Metal-binding</keyword>
<organism evidence="11 12">
    <name type="scientific">Datura stramonium</name>
    <name type="common">Jimsonweed</name>
    <name type="synonym">Common thornapple</name>
    <dbReference type="NCBI Taxonomy" id="4076"/>
    <lineage>
        <taxon>Eukaryota</taxon>
        <taxon>Viridiplantae</taxon>
        <taxon>Streptophyta</taxon>
        <taxon>Embryophyta</taxon>
        <taxon>Tracheophyta</taxon>
        <taxon>Spermatophyta</taxon>
        <taxon>Magnoliopsida</taxon>
        <taxon>eudicotyledons</taxon>
        <taxon>Gunneridae</taxon>
        <taxon>Pentapetalae</taxon>
        <taxon>asterids</taxon>
        <taxon>lamiids</taxon>
        <taxon>Solanales</taxon>
        <taxon>Solanaceae</taxon>
        <taxon>Solanoideae</taxon>
        <taxon>Datureae</taxon>
        <taxon>Datura</taxon>
    </lineage>
</organism>